<accession>A0A2P5E9K3</accession>
<organism evidence="2 3">
    <name type="scientific">Trema orientale</name>
    <name type="common">Charcoal tree</name>
    <name type="synonym">Celtis orientalis</name>
    <dbReference type="NCBI Taxonomy" id="63057"/>
    <lineage>
        <taxon>Eukaryota</taxon>
        <taxon>Viridiplantae</taxon>
        <taxon>Streptophyta</taxon>
        <taxon>Embryophyta</taxon>
        <taxon>Tracheophyta</taxon>
        <taxon>Spermatophyta</taxon>
        <taxon>Magnoliopsida</taxon>
        <taxon>eudicotyledons</taxon>
        <taxon>Gunneridae</taxon>
        <taxon>Pentapetalae</taxon>
        <taxon>rosids</taxon>
        <taxon>fabids</taxon>
        <taxon>Rosales</taxon>
        <taxon>Cannabaceae</taxon>
        <taxon>Trema</taxon>
    </lineage>
</organism>
<dbReference type="AlphaFoldDB" id="A0A2P5E9K3"/>
<keyword evidence="3" id="KW-1185">Reference proteome</keyword>
<dbReference type="EMBL" id="JXTC01000199">
    <property type="protein sequence ID" value="PON82201.1"/>
    <property type="molecule type" value="Genomic_DNA"/>
</dbReference>
<feature type="compositionally biased region" description="Basic and acidic residues" evidence="1">
    <location>
        <begin position="1"/>
        <end position="15"/>
    </location>
</feature>
<name>A0A2P5E9K3_TREOI</name>
<feature type="compositionally biased region" description="Polar residues" evidence="1">
    <location>
        <begin position="16"/>
        <end position="29"/>
    </location>
</feature>
<dbReference type="InParanoid" id="A0A2P5E9K3"/>
<evidence type="ECO:0000313" key="3">
    <source>
        <dbReference type="Proteomes" id="UP000237000"/>
    </source>
</evidence>
<feature type="region of interest" description="Disordered" evidence="1">
    <location>
        <begin position="1"/>
        <end position="29"/>
    </location>
</feature>
<sequence length="50" mass="5494">LSGPDQRFDRQKDQQNESASGNKKSGQNVLLKNSSCTPFDPCFAGSDVYQ</sequence>
<reference evidence="3" key="1">
    <citation type="submission" date="2016-06" db="EMBL/GenBank/DDBJ databases">
        <title>Parallel loss of symbiosis genes in relatives of nitrogen-fixing non-legume Parasponia.</title>
        <authorList>
            <person name="Van Velzen R."/>
            <person name="Holmer R."/>
            <person name="Bu F."/>
            <person name="Rutten L."/>
            <person name="Van Zeijl A."/>
            <person name="Liu W."/>
            <person name="Santuari L."/>
            <person name="Cao Q."/>
            <person name="Sharma T."/>
            <person name="Shen D."/>
            <person name="Roswanjaya Y."/>
            <person name="Wardhani T."/>
            <person name="Kalhor M.S."/>
            <person name="Jansen J."/>
            <person name="Van den Hoogen J."/>
            <person name="Gungor B."/>
            <person name="Hartog M."/>
            <person name="Hontelez J."/>
            <person name="Verver J."/>
            <person name="Yang W.-C."/>
            <person name="Schijlen E."/>
            <person name="Repin R."/>
            <person name="Schilthuizen M."/>
            <person name="Schranz E."/>
            <person name="Heidstra R."/>
            <person name="Miyata K."/>
            <person name="Fedorova E."/>
            <person name="Kohlen W."/>
            <person name="Bisseling T."/>
            <person name="Smit S."/>
            <person name="Geurts R."/>
        </authorList>
    </citation>
    <scope>NUCLEOTIDE SEQUENCE [LARGE SCALE GENOMIC DNA]</scope>
    <source>
        <strain evidence="3">cv. RG33-2</strain>
    </source>
</reference>
<protein>
    <submittedName>
        <fullName evidence="2">Uncharacterized protein</fullName>
    </submittedName>
</protein>
<proteinExistence type="predicted"/>
<dbReference type="Proteomes" id="UP000237000">
    <property type="component" value="Unassembled WGS sequence"/>
</dbReference>
<feature type="non-terminal residue" evidence="2">
    <location>
        <position position="1"/>
    </location>
</feature>
<evidence type="ECO:0000256" key="1">
    <source>
        <dbReference type="SAM" id="MobiDB-lite"/>
    </source>
</evidence>
<evidence type="ECO:0000313" key="2">
    <source>
        <dbReference type="EMBL" id="PON82201.1"/>
    </source>
</evidence>
<dbReference type="OrthoDB" id="10353921at2759"/>
<comment type="caution">
    <text evidence="2">The sequence shown here is derived from an EMBL/GenBank/DDBJ whole genome shotgun (WGS) entry which is preliminary data.</text>
</comment>
<gene>
    <name evidence="2" type="ORF">TorRG33x02_219820</name>
</gene>